<dbReference type="PANTHER" id="PTHR23317">
    <property type="entry name" value="DEDICATOR OF CYTOKINESIS DOCK"/>
    <property type="match status" value="1"/>
</dbReference>
<feature type="region of interest" description="Disordered" evidence="1">
    <location>
        <begin position="81"/>
        <end position="111"/>
    </location>
</feature>
<evidence type="ECO:0000256" key="1">
    <source>
        <dbReference type="SAM" id="MobiDB-lite"/>
    </source>
</evidence>
<dbReference type="GO" id="GO:0005085">
    <property type="term" value="F:guanyl-nucleotide exchange factor activity"/>
    <property type="evidence" value="ECO:0007669"/>
    <property type="project" value="InterPro"/>
</dbReference>
<gene>
    <name evidence="2" type="ORF">LR48_Vigan09g119400</name>
</gene>
<sequence length="409" mass="45481">MLHLRQRRDATPATTRWRNTFEENLEQWPHLNELVHCYTTDWVKDENKYGHYDSVGTPSFHNQIYEGPDTDIETEMRLAGARRTKGDDISEDDAPSTSGRQFPEGADGDLLHADVPKHIGQSPLPAYEPAFDWENERALIFGQRIPETPISHGMKISVKVQSLQFQAGLFEPFYGTICLYNRERREKLSEDFYFHVLPTEMQDLEKHATEDGGVTASVYSRKDPVHLTEREKQKLQVWSKIMPYKESFAWTIVSLFDSSIGAASVGPASPSSPLAPSVSGSSSHEGVFETSAKMSLDGKLSYSNGNSVVVEVSTLNKVKECYTEESLQVQPTLVSGTTHRRRRATVAAAVAASAAAAAGVPIENVLKFLVDAESVISIINPPKGIETFLNNCEKLIRQMKNVMTKACDG</sequence>
<accession>A0A0L9VBU9</accession>
<evidence type="ECO:0000313" key="2">
    <source>
        <dbReference type="EMBL" id="KOM52535.1"/>
    </source>
</evidence>
<proteinExistence type="predicted"/>
<dbReference type="EMBL" id="CM003379">
    <property type="protein sequence ID" value="KOM52535.1"/>
    <property type="molecule type" value="Genomic_DNA"/>
</dbReference>
<name>A0A0L9VBU9_PHAAN</name>
<dbReference type="InterPro" id="IPR026791">
    <property type="entry name" value="DOCK"/>
</dbReference>
<dbReference type="GO" id="GO:0007264">
    <property type="term" value="P:small GTPase-mediated signal transduction"/>
    <property type="evidence" value="ECO:0007669"/>
    <property type="project" value="InterPro"/>
</dbReference>
<dbReference type="STRING" id="3914.A0A0L9VBU9"/>
<organism evidence="2 3">
    <name type="scientific">Phaseolus angularis</name>
    <name type="common">Azuki bean</name>
    <name type="synonym">Vigna angularis</name>
    <dbReference type="NCBI Taxonomy" id="3914"/>
    <lineage>
        <taxon>Eukaryota</taxon>
        <taxon>Viridiplantae</taxon>
        <taxon>Streptophyta</taxon>
        <taxon>Embryophyta</taxon>
        <taxon>Tracheophyta</taxon>
        <taxon>Spermatophyta</taxon>
        <taxon>Magnoliopsida</taxon>
        <taxon>eudicotyledons</taxon>
        <taxon>Gunneridae</taxon>
        <taxon>Pentapetalae</taxon>
        <taxon>rosids</taxon>
        <taxon>fabids</taxon>
        <taxon>Fabales</taxon>
        <taxon>Fabaceae</taxon>
        <taxon>Papilionoideae</taxon>
        <taxon>50 kb inversion clade</taxon>
        <taxon>NPAAA clade</taxon>
        <taxon>indigoferoid/millettioid clade</taxon>
        <taxon>Phaseoleae</taxon>
        <taxon>Vigna</taxon>
    </lineage>
</organism>
<dbReference type="PANTHER" id="PTHR23317:SF76">
    <property type="entry name" value="LD20667P"/>
    <property type="match status" value="1"/>
</dbReference>
<dbReference type="Gramene" id="KOM52535">
    <property type="protein sequence ID" value="KOM52535"/>
    <property type="gene ID" value="LR48_Vigan09g119400"/>
</dbReference>
<evidence type="ECO:0000313" key="3">
    <source>
        <dbReference type="Proteomes" id="UP000053144"/>
    </source>
</evidence>
<dbReference type="Proteomes" id="UP000053144">
    <property type="component" value="Chromosome 9"/>
</dbReference>
<dbReference type="AlphaFoldDB" id="A0A0L9VBU9"/>
<reference evidence="3" key="1">
    <citation type="journal article" date="2015" name="Proc. Natl. Acad. Sci. U.S.A.">
        <title>Genome sequencing of adzuki bean (Vigna angularis) provides insight into high starch and low fat accumulation and domestication.</title>
        <authorList>
            <person name="Yang K."/>
            <person name="Tian Z."/>
            <person name="Chen C."/>
            <person name="Luo L."/>
            <person name="Zhao B."/>
            <person name="Wang Z."/>
            <person name="Yu L."/>
            <person name="Li Y."/>
            <person name="Sun Y."/>
            <person name="Li W."/>
            <person name="Chen Y."/>
            <person name="Li Y."/>
            <person name="Zhang Y."/>
            <person name="Ai D."/>
            <person name="Zhao J."/>
            <person name="Shang C."/>
            <person name="Ma Y."/>
            <person name="Wu B."/>
            <person name="Wang M."/>
            <person name="Gao L."/>
            <person name="Sun D."/>
            <person name="Zhang P."/>
            <person name="Guo F."/>
            <person name="Wang W."/>
            <person name="Li Y."/>
            <person name="Wang J."/>
            <person name="Varshney R.K."/>
            <person name="Wang J."/>
            <person name="Ling H.Q."/>
            <person name="Wan P."/>
        </authorList>
    </citation>
    <scope>NUCLEOTIDE SEQUENCE</scope>
    <source>
        <strain evidence="3">cv. Jingnong 6</strain>
    </source>
</reference>
<protein>
    <submittedName>
        <fullName evidence="2">Uncharacterized protein</fullName>
    </submittedName>
</protein>